<gene>
    <name evidence="1" type="ORF">RPIT_14435</name>
</gene>
<sequence length="294" mass="32462">MLPPGYRNGRLHLDDDKLRVLETDFDVAAYTRNARGPISVDGDVTLAPDARRDVGYLWRVEHEALGDLRKMLSSWTSNEARITAFLGTWAYERYWNARALRDLLTADGSPAPRPLPRRGLHARLVGAYVEYLLPGVSAIGGIVVGEPVTAGHMARMAVHEGGLQVAYRALLPRLDGAAHDVVADVIERRESFVDFFRQEAAARVRRSPAERLSAAIAVGPQFVPMRPDGVPDPGEAETFGALFSSREARSALVESDRAIASLLPGRPLPSVRAVRRRLRRPLIHRLTRSPHHGI</sequence>
<accession>A0A1Q2CIC0</accession>
<dbReference type="InterPro" id="IPR012348">
    <property type="entry name" value="RNR-like"/>
</dbReference>
<organism evidence="1 2">
    <name type="scientific">Tessaracoccus flavus</name>
    <dbReference type="NCBI Taxonomy" id="1610493"/>
    <lineage>
        <taxon>Bacteria</taxon>
        <taxon>Bacillati</taxon>
        <taxon>Actinomycetota</taxon>
        <taxon>Actinomycetes</taxon>
        <taxon>Propionibacteriales</taxon>
        <taxon>Propionibacteriaceae</taxon>
        <taxon>Tessaracoccus</taxon>
    </lineage>
</organism>
<dbReference type="KEGG" id="tfl:RPIT_14435"/>
<name>A0A1Q2CIC0_9ACTN</name>
<dbReference type="GO" id="GO:0016491">
    <property type="term" value="F:oxidoreductase activity"/>
    <property type="evidence" value="ECO:0007669"/>
    <property type="project" value="InterPro"/>
</dbReference>
<protein>
    <submittedName>
        <fullName evidence="1">Uncharacterized protein</fullName>
    </submittedName>
</protein>
<evidence type="ECO:0000313" key="2">
    <source>
        <dbReference type="Proteomes" id="UP000188324"/>
    </source>
</evidence>
<evidence type="ECO:0000313" key="1">
    <source>
        <dbReference type="EMBL" id="AQP45857.1"/>
    </source>
</evidence>
<dbReference type="Proteomes" id="UP000188324">
    <property type="component" value="Chromosome"/>
</dbReference>
<dbReference type="STRING" id="1610493.RPIT_14435"/>
<dbReference type="Gene3D" id="1.10.620.20">
    <property type="entry name" value="Ribonucleotide Reductase, subunit A"/>
    <property type="match status" value="1"/>
</dbReference>
<reference evidence="1 2" key="1">
    <citation type="journal article" date="2016" name="Int. J. Syst. Evol. Microbiol.">
        <title>Tessaracoccus flavus sp. nov., isolated from the drainage system of a lindane-producing factory.</title>
        <authorList>
            <person name="Kumari R."/>
            <person name="Singh P."/>
            <person name="Schumann P."/>
            <person name="Lal R."/>
        </authorList>
    </citation>
    <scope>NUCLEOTIDE SEQUENCE [LARGE SCALE GENOMIC DNA]</scope>
    <source>
        <strain evidence="1 2">RP1T</strain>
    </source>
</reference>
<keyword evidence="2" id="KW-1185">Reference proteome</keyword>
<dbReference type="EMBL" id="CP019605">
    <property type="protein sequence ID" value="AQP45857.1"/>
    <property type="molecule type" value="Genomic_DNA"/>
</dbReference>
<proteinExistence type="predicted"/>
<dbReference type="AlphaFoldDB" id="A0A1Q2CIC0"/>